<proteinExistence type="predicted"/>
<sequence>MIRFRILAILIGTVLAFIRTHLYGVSMPTLAHVLEATKLFMLPITVAYCCFEAKNSKQQSDRTMRRAGLDPTCEICLDIFRLLQVRATILARKDHMRRAMETRAKVARIDWMRMANSGTYLRRSINEHWRLGEHEVADVPAALYSMNLLFRH</sequence>
<organism evidence="1 2">
    <name type="scientific">Trichodelitschia bisporula</name>
    <dbReference type="NCBI Taxonomy" id="703511"/>
    <lineage>
        <taxon>Eukaryota</taxon>
        <taxon>Fungi</taxon>
        <taxon>Dikarya</taxon>
        <taxon>Ascomycota</taxon>
        <taxon>Pezizomycotina</taxon>
        <taxon>Dothideomycetes</taxon>
        <taxon>Dothideomycetes incertae sedis</taxon>
        <taxon>Phaeotrichales</taxon>
        <taxon>Phaeotrichaceae</taxon>
        <taxon>Trichodelitschia</taxon>
    </lineage>
</organism>
<protein>
    <submittedName>
        <fullName evidence="1">Uncharacterized protein</fullName>
    </submittedName>
</protein>
<accession>A0A6G1HPG4</accession>
<dbReference type="Proteomes" id="UP000799640">
    <property type="component" value="Unassembled WGS sequence"/>
</dbReference>
<reference evidence="1" key="1">
    <citation type="journal article" date="2020" name="Stud. Mycol.">
        <title>101 Dothideomycetes genomes: a test case for predicting lifestyles and emergence of pathogens.</title>
        <authorList>
            <person name="Haridas S."/>
            <person name="Albert R."/>
            <person name="Binder M."/>
            <person name="Bloem J."/>
            <person name="Labutti K."/>
            <person name="Salamov A."/>
            <person name="Andreopoulos B."/>
            <person name="Baker S."/>
            <person name="Barry K."/>
            <person name="Bills G."/>
            <person name="Bluhm B."/>
            <person name="Cannon C."/>
            <person name="Castanera R."/>
            <person name="Culley D."/>
            <person name="Daum C."/>
            <person name="Ezra D."/>
            <person name="Gonzalez J."/>
            <person name="Henrissat B."/>
            <person name="Kuo A."/>
            <person name="Liang C."/>
            <person name="Lipzen A."/>
            <person name="Lutzoni F."/>
            <person name="Magnuson J."/>
            <person name="Mondo S."/>
            <person name="Nolan M."/>
            <person name="Ohm R."/>
            <person name="Pangilinan J."/>
            <person name="Park H.-J."/>
            <person name="Ramirez L."/>
            <person name="Alfaro M."/>
            <person name="Sun H."/>
            <person name="Tritt A."/>
            <person name="Yoshinaga Y."/>
            <person name="Zwiers L.-H."/>
            <person name="Turgeon B."/>
            <person name="Goodwin S."/>
            <person name="Spatafora J."/>
            <person name="Crous P."/>
            <person name="Grigoriev I."/>
        </authorList>
    </citation>
    <scope>NUCLEOTIDE SEQUENCE</scope>
    <source>
        <strain evidence="1">CBS 262.69</strain>
    </source>
</reference>
<evidence type="ECO:0000313" key="2">
    <source>
        <dbReference type="Proteomes" id="UP000799640"/>
    </source>
</evidence>
<name>A0A6G1HPG4_9PEZI</name>
<evidence type="ECO:0000313" key="1">
    <source>
        <dbReference type="EMBL" id="KAF2397948.1"/>
    </source>
</evidence>
<dbReference type="EMBL" id="ML996701">
    <property type="protein sequence ID" value="KAF2397948.1"/>
    <property type="molecule type" value="Genomic_DNA"/>
</dbReference>
<keyword evidence="2" id="KW-1185">Reference proteome</keyword>
<dbReference type="AlphaFoldDB" id="A0A6G1HPG4"/>
<gene>
    <name evidence="1" type="ORF">EJ06DRAFT_532309</name>
</gene>